<sequence>MHRKIRMPNATCAYATCAYATCAYQACAYATCMCATCMCDERAGGMLHVCAPRAFGPRQFSLVRDRAICAKRMRAQPPAAAAR</sequence>
<gene>
    <name evidence="2" type="ORF">WS72_03630</name>
</gene>
<organism evidence="2 3">
    <name type="scientific">Burkholderia savannae</name>
    <dbReference type="NCBI Taxonomy" id="1637837"/>
    <lineage>
        <taxon>Bacteria</taxon>
        <taxon>Pseudomonadati</taxon>
        <taxon>Pseudomonadota</taxon>
        <taxon>Betaproteobacteria</taxon>
        <taxon>Burkholderiales</taxon>
        <taxon>Burkholderiaceae</taxon>
        <taxon>Burkholderia</taxon>
        <taxon>pseudomallei group</taxon>
    </lineage>
</organism>
<keyword evidence="3" id="KW-1185">Reference proteome</keyword>
<evidence type="ECO:0000256" key="1">
    <source>
        <dbReference type="SAM" id="SignalP"/>
    </source>
</evidence>
<evidence type="ECO:0000313" key="3">
    <source>
        <dbReference type="Proteomes" id="UP000070255"/>
    </source>
</evidence>
<comment type="caution">
    <text evidence="2">The sequence shown here is derived from an EMBL/GenBank/DDBJ whole genome shotgun (WGS) entry which is preliminary data.</text>
</comment>
<dbReference type="EMBL" id="LNJQ01000001">
    <property type="protein sequence ID" value="KWZ42058.1"/>
    <property type="molecule type" value="Genomic_DNA"/>
</dbReference>
<accession>A0ABR5TAP1</accession>
<name>A0ABR5TAP1_9BURK</name>
<reference evidence="2 3" key="1">
    <citation type="submission" date="2015-11" db="EMBL/GenBank/DDBJ databases">
        <authorList>
            <person name="Sahl J."/>
            <person name="Wagner D."/>
            <person name="Keim P."/>
        </authorList>
    </citation>
    <scope>NUCLEOTIDE SEQUENCE [LARGE SCALE GENOMIC DNA]</scope>
    <source>
        <strain evidence="2 3">BDU18</strain>
    </source>
</reference>
<dbReference type="Proteomes" id="UP000070255">
    <property type="component" value="Unassembled WGS sequence"/>
</dbReference>
<proteinExistence type="predicted"/>
<feature type="signal peptide" evidence="1">
    <location>
        <begin position="1"/>
        <end position="28"/>
    </location>
</feature>
<evidence type="ECO:0000313" key="2">
    <source>
        <dbReference type="EMBL" id="KWZ42058.1"/>
    </source>
</evidence>
<keyword evidence="1" id="KW-0732">Signal</keyword>
<feature type="chain" id="PRO_5046656781" evidence="1">
    <location>
        <begin position="29"/>
        <end position="83"/>
    </location>
</feature>
<protein>
    <submittedName>
        <fullName evidence="2">Uncharacterized protein</fullName>
    </submittedName>
</protein>